<dbReference type="PANTHER" id="PTHR30537">
    <property type="entry name" value="HTH-TYPE TRANSCRIPTIONAL REGULATOR"/>
    <property type="match status" value="1"/>
</dbReference>
<dbReference type="Proteomes" id="UP000237511">
    <property type="component" value="Unassembled WGS sequence"/>
</dbReference>
<dbReference type="FunFam" id="1.10.10.10:FF:000001">
    <property type="entry name" value="LysR family transcriptional regulator"/>
    <property type="match status" value="1"/>
</dbReference>
<dbReference type="InterPro" id="IPR000847">
    <property type="entry name" value="LysR_HTH_N"/>
</dbReference>
<dbReference type="RefSeq" id="WP_097527346.1">
    <property type="nucleotide sequence ID" value="NZ_LODU01000006.1"/>
</dbReference>
<dbReference type="PANTHER" id="PTHR30537:SF72">
    <property type="entry name" value="LYSR FAMILY TRANSCRIPTIONAL REGULATOR"/>
    <property type="match status" value="1"/>
</dbReference>
<dbReference type="Pfam" id="PF03466">
    <property type="entry name" value="LysR_substrate"/>
    <property type="match status" value="1"/>
</dbReference>
<comment type="similarity">
    <text evidence="1">Belongs to the LysR transcriptional regulatory family.</text>
</comment>
<dbReference type="PROSITE" id="PS50931">
    <property type="entry name" value="HTH_LYSR"/>
    <property type="match status" value="1"/>
</dbReference>
<keyword evidence="2" id="KW-0805">Transcription regulation</keyword>
<evidence type="ECO:0000259" key="5">
    <source>
        <dbReference type="PROSITE" id="PS50931"/>
    </source>
</evidence>
<reference evidence="6 7" key="1">
    <citation type="journal article" date="2014" name="Syst. Appl. Microbiol.">
        <title>Microsymbionts of Phaseolus vulgaris in acid and alkaline soils of Mexico.</title>
        <authorList>
            <person name="Verastegui-Valdes M.M."/>
            <person name="Zhang Y.J."/>
            <person name="Rivera-Orduna F.N."/>
            <person name="Cheng H.P."/>
            <person name="Sui X.H."/>
            <person name="Wang E.T."/>
        </authorList>
    </citation>
    <scope>NUCLEOTIDE SEQUENCE [LARGE SCALE GENOMIC DNA]</scope>
    <source>
        <strain evidence="6 7">FG01</strain>
    </source>
</reference>
<comment type="caution">
    <text evidence="6">The sequence shown here is derived from an EMBL/GenBank/DDBJ whole genome shotgun (WGS) entry which is preliminary data.</text>
</comment>
<evidence type="ECO:0000256" key="2">
    <source>
        <dbReference type="ARBA" id="ARBA00023015"/>
    </source>
</evidence>
<protein>
    <submittedName>
        <fullName evidence="6">LysR family transcriptional regulator</fullName>
    </submittedName>
</protein>
<dbReference type="GO" id="GO:0043565">
    <property type="term" value="F:sequence-specific DNA binding"/>
    <property type="evidence" value="ECO:0007669"/>
    <property type="project" value="TreeGrafter"/>
</dbReference>
<dbReference type="Pfam" id="PF00126">
    <property type="entry name" value="HTH_1"/>
    <property type="match status" value="1"/>
</dbReference>
<dbReference type="GO" id="GO:0006351">
    <property type="term" value="P:DNA-templated transcription"/>
    <property type="evidence" value="ECO:0007669"/>
    <property type="project" value="TreeGrafter"/>
</dbReference>
<dbReference type="Gene3D" id="1.10.10.10">
    <property type="entry name" value="Winged helix-like DNA-binding domain superfamily/Winged helix DNA-binding domain"/>
    <property type="match status" value="1"/>
</dbReference>
<keyword evidence="4" id="KW-0804">Transcription</keyword>
<name>A0A2S3YTS6_9HYPH</name>
<dbReference type="SUPFAM" id="SSF46785">
    <property type="entry name" value="Winged helix' DNA-binding domain"/>
    <property type="match status" value="1"/>
</dbReference>
<dbReference type="InterPro" id="IPR036388">
    <property type="entry name" value="WH-like_DNA-bd_sf"/>
</dbReference>
<dbReference type="AlphaFoldDB" id="A0A2S3YTS6"/>
<evidence type="ECO:0000256" key="3">
    <source>
        <dbReference type="ARBA" id="ARBA00023125"/>
    </source>
</evidence>
<gene>
    <name evidence="6" type="ORF">ATY31_04625</name>
</gene>
<dbReference type="Gene3D" id="3.40.190.290">
    <property type="match status" value="1"/>
</dbReference>
<evidence type="ECO:0000313" key="6">
    <source>
        <dbReference type="EMBL" id="POH35038.1"/>
    </source>
</evidence>
<proteinExistence type="inferred from homology"/>
<dbReference type="GO" id="GO:0003700">
    <property type="term" value="F:DNA-binding transcription factor activity"/>
    <property type="evidence" value="ECO:0007669"/>
    <property type="project" value="InterPro"/>
</dbReference>
<dbReference type="CDD" id="cd08472">
    <property type="entry name" value="PBP2_CrgA_like_3"/>
    <property type="match status" value="1"/>
</dbReference>
<keyword evidence="3" id="KW-0238">DNA-binding</keyword>
<organism evidence="6 7">
    <name type="scientific">Sinorhizobium americanum</name>
    <dbReference type="NCBI Taxonomy" id="194963"/>
    <lineage>
        <taxon>Bacteria</taxon>
        <taxon>Pseudomonadati</taxon>
        <taxon>Pseudomonadota</taxon>
        <taxon>Alphaproteobacteria</taxon>
        <taxon>Hyphomicrobiales</taxon>
        <taxon>Rhizobiaceae</taxon>
        <taxon>Sinorhizobium/Ensifer group</taxon>
        <taxon>Sinorhizobium</taxon>
    </lineage>
</organism>
<feature type="domain" description="HTH lysR-type" evidence="5">
    <location>
        <begin position="1"/>
        <end position="59"/>
    </location>
</feature>
<dbReference type="SUPFAM" id="SSF53850">
    <property type="entry name" value="Periplasmic binding protein-like II"/>
    <property type="match status" value="1"/>
</dbReference>
<accession>A0A2S3YTS6</accession>
<evidence type="ECO:0000313" key="7">
    <source>
        <dbReference type="Proteomes" id="UP000237511"/>
    </source>
</evidence>
<dbReference type="InterPro" id="IPR005119">
    <property type="entry name" value="LysR_subst-bd"/>
</dbReference>
<dbReference type="EMBL" id="LODU01000006">
    <property type="protein sequence ID" value="POH35038.1"/>
    <property type="molecule type" value="Genomic_DNA"/>
</dbReference>
<evidence type="ECO:0000256" key="1">
    <source>
        <dbReference type="ARBA" id="ARBA00009437"/>
    </source>
</evidence>
<dbReference type="InterPro" id="IPR036390">
    <property type="entry name" value="WH_DNA-bd_sf"/>
</dbReference>
<sequence length="306" mass="33482">MDQLGAIRAFVRVVEAGSFAKAADTMGAPRSTVSKLVQDLEASLSLKLLERTTRSVTVTPEGVAYYERAIRLIAHFDEMNNEATRGRLATRGKLRVDVGGTFANAILIPRLPEFYALYPEIELHLGVTERQADIVEEGIDCVIRAGDLPSDASLVARKLCSVEIVTCATPGYLEKHGVPASPSDLQRDHIFVQYFYARSLKAAPVRLIKGDEKIEIYSPIKLSTSDATAHLHGILAGLGIGQTFEFLARPHIARGALVPIMTDWAPPRYPVHIVRPAGRFPSAKYQVFADWVAGVFSAYDHDTGTP</sequence>
<dbReference type="InterPro" id="IPR058163">
    <property type="entry name" value="LysR-type_TF_proteobact-type"/>
</dbReference>
<evidence type="ECO:0000256" key="4">
    <source>
        <dbReference type="ARBA" id="ARBA00023163"/>
    </source>
</evidence>